<evidence type="ECO:0000313" key="2">
    <source>
        <dbReference type="EMBL" id="EDM03002.1"/>
    </source>
</evidence>
<proteinExistence type="predicted"/>
<dbReference type="Proteomes" id="UP000234681">
    <property type="component" value="Chromosome 6"/>
</dbReference>
<name>A6HAE7_RAT</name>
<organism evidence="2 3">
    <name type="scientific">Rattus norvegicus</name>
    <name type="common">Rat</name>
    <dbReference type="NCBI Taxonomy" id="10116"/>
    <lineage>
        <taxon>Eukaryota</taxon>
        <taxon>Metazoa</taxon>
        <taxon>Chordata</taxon>
        <taxon>Craniata</taxon>
        <taxon>Vertebrata</taxon>
        <taxon>Euteleostomi</taxon>
        <taxon>Mammalia</taxon>
        <taxon>Eutheria</taxon>
        <taxon>Euarchontoglires</taxon>
        <taxon>Glires</taxon>
        <taxon>Rodentia</taxon>
        <taxon>Myomorpha</taxon>
        <taxon>Muroidea</taxon>
        <taxon>Muridae</taxon>
        <taxon>Murinae</taxon>
        <taxon>Rattus</taxon>
    </lineage>
</organism>
<feature type="region of interest" description="Disordered" evidence="1">
    <location>
        <begin position="1"/>
        <end position="21"/>
    </location>
</feature>
<feature type="region of interest" description="Disordered" evidence="1">
    <location>
        <begin position="87"/>
        <end position="107"/>
    </location>
</feature>
<sequence>MPSCTVVRSNPPSPKINENQTTQLEINKKRNGWWMATDGRESAQQHLLFQPVTPPPLLISTFSLLGSFTGVCNNTRKQATMRKHCINENRLTGESHSSTRLNSKRQLQSHEEVFLHYAKS</sequence>
<evidence type="ECO:0000256" key="1">
    <source>
        <dbReference type="SAM" id="MobiDB-lite"/>
    </source>
</evidence>
<gene>
    <name evidence="2" type="ORF">rCG_61330</name>
</gene>
<dbReference type="EMBL" id="CH473947">
    <property type="protein sequence ID" value="EDM03002.1"/>
    <property type="molecule type" value="Genomic_DNA"/>
</dbReference>
<reference evidence="3" key="1">
    <citation type="submission" date="2005-09" db="EMBL/GenBank/DDBJ databases">
        <authorList>
            <person name="Mural R.J."/>
            <person name="Li P.W."/>
            <person name="Adams M.D."/>
            <person name="Amanatides P.G."/>
            <person name="Baden-Tillson H."/>
            <person name="Barnstead M."/>
            <person name="Chin S.H."/>
            <person name="Dew I."/>
            <person name="Evans C.A."/>
            <person name="Ferriera S."/>
            <person name="Flanigan M."/>
            <person name="Fosler C."/>
            <person name="Glodek A."/>
            <person name="Gu Z."/>
            <person name="Holt R.A."/>
            <person name="Jennings D."/>
            <person name="Kraft C.L."/>
            <person name="Lu F."/>
            <person name="Nguyen T."/>
            <person name="Nusskern D.R."/>
            <person name="Pfannkoch C.M."/>
            <person name="Sitter C."/>
            <person name="Sutton G.G."/>
            <person name="Venter J.C."/>
            <person name="Wang Z."/>
            <person name="Woodage T."/>
            <person name="Zheng X.H."/>
            <person name="Zhong F."/>
        </authorList>
    </citation>
    <scope>NUCLEOTIDE SEQUENCE [LARGE SCALE GENOMIC DNA]</scope>
    <source>
        <strain>BN</strain>
        <strain evidence="3">Sprague-Dawley</strain>
    </source>
</reference>
<feature type="compositionally biased region" description="Polar residues" evidence="1">
    <location>
        <begin position="94"/>
        <end position="106"/>
    </location>
</feature>
<evidence type="ECO:0000313" key="3">
    <source>
        <dbReference type="Proteomes" id="UP000234681"/>
    </source>
</evidence>
<accession>A6HAE7</accession>
<dbReference type="AlphaFoldDB" id="A6HAE7"/>
<protein>
    <submittedName>
        <fullName evidence="2">RCG61330, isoform CRA_a</fullName>
    </submittedName>
</protein>